<protein>
    <submittedName>
        <fullName evidence="1">Uncharacterized protein</fullName>
    </submittedName>
</protein>
<name>C4JN69_UNCRE</name>
<dbReference type="InParanoid" id="C4JN69"/>
<dbReference type="Proteomes" id="UP000002058">
    <property type="component" value="Unassembled WGS sequence"/>
</dbReference>
<dbReference type="RefSeq" id="XP_002544760.1">
    <property type="nucleotide sequence ID" value="XM_002544714.1"/>
</dbReference>
<organism evidence="1 2">
    <name type="scientific">Uncinocarpus reesii (strain UAMH 1704)</name>
    <dbReference type="NCBI Taxonomy" id="336963"/>
    <lineage>
        <taxon>Eukaryota</taxon>
        <taxon>Fungi</taxon>
        <taxon>Dikarya</taxon>
        <taxon>Ascomycota</taxon>
        <taxon>Pezizomycotina</taxon>
        <taxon>Eurotiomycetes</taxon>
        <taxon>Eurotiomycetidae</taxon>
        <taxon>Onygenales</taxon>
        <taxon>Onygenaceae</taxon>
        <taxon>Uncinocarpus</taxon>
    </lineage>
</organism>
<dbReference type="eggNOG" id="ENOG502SJYI">
    <property type="taxonomic scope" value="Eukaryota"/>
</dbReference>
<reference evidence="2" key="1">
    <citation type="journal article" date="2009" name="Genome Res.">
        <title>Comparative genomic analyses of the human fungal pathogens Coccidioides and their relatives.</title>
        <authorList>
            <person name="Sharpton T.J."/>
            <person name="Stajich J.E."/>
            <person name="Rounsley S.D."/>
            <person name="Gardner M.J."/>
            <person name="Wortman J.R."/>
            <person name="Jordar V.S."/>
            <person name="Maiti R."/>
            <person name="Kodira C.D."/>
            <person name="Neafsey D.E."/>
            <person name="Zeng Q."/>
            <person name="Hung C.-Y."/>
            <person name="McMahan C."/>
            <person name="Muszewska A."/>
            <person name="Grynberg M."/>
            <person name="Mandel M.A."/>
            <person name="Kellner E.M."/>
            <person name="Barker B.M."/>
            <person name="Galgiani J.N."/>
            <person name="Orbach M.J."/>
            <person name="Kirkland T.N."/>
            <person name="Cole G.T."/>
            <person name="Henn M.R."/>
            <person name="Birren B.W."/>
            <person name="Taylor J.W."/>
        </authorList>
    </citation>
    <scope>NUCLEOTIDE SEQUENCE [LARGE SCALE GENOMIC DNA]</scope>
    <source>
        <strain evidence="2">UAMH 1704</strain>
    </source>
</reference>
<dbReference type="EMBL" id="CH476616">
    <property type="protein sequence ID" value="EEP79431.1"/>
    <property type="molecule type" value="Genomic_DNA"/>
</dbReference>
<dbReference type="KEGG" id="ure:UREG_04277"/>
<proteinExistence type="predicted"/>
<dbReference type="GeneID" id="8437126"/>
<dbReference type="AlphaFoldDB" id="C4JN69"/>
<evidence type="ECO:0000313" key="2">
    <source>
        <dbReference type="Proteomes" id="UP000002058"/>
    </source>
</evidence>
<accession>C4JN69</accession>
<dbReference type="HOGENOM" id="CLU_1636676_0_0_1"/>
<gene>
    <name evidence="1" type="ORF">UREG_04277</name>
</gene>
<dbReference type="VEuPathDB" id="FungiDB:UREG_04277"/>
<dbReference type="OrthoDB" id="5354164at2759"/>
<sequence length="162" mass="18273">MTFMGSMKNSLLSRTTENNISLAILKFDFSLFKVEAPVEFEPLGSALSCRRRDEAENGPQHQTARRLAALQHEPESHQYNWMNSVFNQSPPTPPDLPPLPINATKKAYYNAGERVYYVPRGASEWRTGVISTKNSSTIISIVIDDVPGNEEDVRTEYIRKLA</sequence>
<keyword evidence="2" id="KW-1185">Reference proteome</keyword>
<evidence type="ECO:0000313" key="1">
    <source>
        <dbReference type="EMBL" id="EEP79431.1"/>
    </source>
</evidence>